<comment type="caution">
    <text evidence="1">The sequence shown here is derived from an EMBL/GenBank/DDBJ whole genome shotgun (WGS) entry which is preliminary data.</text>
</comment>
<protein>
    <submittedName>
        <fullName evidence="1">ATPase</fullName>
    </submittedName>
</protein>
<dbReference type="Proteomes" id="UP000436016">
    <property type="component" value="Unassembled WGS sequence"/>
</dbReference>
<gene>
    <name evidence="1" type="ORF">GSH16_07690</name>
</gene>
<accession>A0A6B0TLE5</accession>
<name>A0A6B0TLE5_9RHOB</name>
<evidence type="ECO:0000313" key="2">
    <source>
        <dbReference type="Proteomes" id="UP000436016"/>
    </source>
</evidence>
<reference evidence="1 2" key="1">
    <citation type="submission" date="2019-12" db="EMBL/GenBank/DDBJ databases">
        <title>Strain KN286 was isolated from seawater, which was collected from Caroline Seamount in the tropical western Pacific.</title>
        <authorList>
            <person name="Wang Q."/>
        </authorList>
    </citation>
    <scope>NUCLEOTIDE SEQUENCE [LARGE SCALE GENOMIC DNA]</scope>
    <source>
        <strain evidence="1 2">KN286</strain>
    </source>
</reference>
<dbReference type="AlphaFoldDB" id="A0A6B0TLE5"/>
<proteinExistence type="predicted"/>
<sequence>MSEPIHTSFAPKAPVNMSDTGLEDIMMRDIMLKTMFRRNLSNVSEISRTLCVSVPIAQELIDMCRTQNLIETLGAIGASTTSELRYQLTDSGKARALDALAQSEYFGALPVPLPDYWKQTAKQAIGDAVITREKLEGAMQHLVLPEGMLDQLGPAVNSGRSVLMYGPPGNGKSSISNGIRDALGDNIYVPRFLEYGGQVISVYDPIVHTLAKGEEEDTSALRRSGAQFDQRYLLCRRPTVMTGGELTLEMLDLNYNPVSRTYQAPLQLKATGGVFIVDDLGRQSEPPQALINRWIVPMESSFDILSLQSGQKFMVPFDTLVVFSTNFAPSEMFDGAALRRIYYKIKVDNPSRDDFIKIFIKTARAFKFPPEEEVLAHLLKTKYPEVNNSFASYHAPFLIDQMLSIIDYENLERKMTIPLVDRAWENLFVDES</sequence>
<dbReference type="RefSeq" id="WP_160853705.1">
    <property type="nucleotide sequence ID" value="NZ_WUWG01000003.1"/>
</dbReference>
<dbReference type="SUPFAM" id="SSF52540">
    <property type="entry name" value="P-loop containing nucleoside triphosphate hydrolases"/>
    <property type="match status" value="1"/>
</dbReference>
<organism evidence="1 2">
    <name type="scientific">Oceanomicrobium pacificus</name>
    <dbReference type="NCBI Taxonomy" id="2692916"/>
    <lineage>
        <taxon>Bacteria</taxon>
        <taxon>Pseudomonadati</taxon>
        <taxon>Pseudomonadota</taxon>
        <taxon>Alphaproteobacteria</taxon>
        <taxon>Rhodobacterales</taxon>
        <taxon>Paracoccaceae</taxon>
        <taxon>Oceanomicrobium</taxon>
    </lineage>
</organism>
<keyword evidence="2" id="KW-1185">Reference proteome</keyword>
<dbReference type="InterPro" id="IPR027417">
    <property type="entry name" value="P-loop_NTPase"/>
</dbReference>
<dbReference type="EMBL" id="WUWG01000003">
    <property type="protein sequence ID" value="MXU65327.1"/>
    <property type="molecule type" value="Genomic_DNA"/>
</dbReference>
<evidence type="ECO:0000313" key="1">
    <source>
        <dbReference type="EMBL" id="MXU65327.1"/>
    </source>
</evidence>
<dbReference type="Gene3D" id="3.40.50.300">
    <property type="entry name" value="P-loop containing nucleotide triphosphate hydrolases"/>
    <property type="match status" value="1"/>
</dbReference>